<evidence type="ECO:0000313" key="3">
    <source>
        <dbReference type="EMBL" id="PWE15349.1"/>
    </source>
</evidence>
<feature type="transmembrane region" description="Helical" evidence="1">
    <location>
        <begin position="20"/>
        <end position="41"/>
    </location>
</feature>
<proteinExistence type="predicted"/>
<name>A0A2U2BMZ1_ALCFA</name>
<evidence type="ECO:0000259" key="2">
    <source>
        <dbReference type="Pfam" id="PF13400"/>
    </source>
</evidence>
<dbReference type="STRING" id="511.UZ73_03855"/>
<keyword evidence="1" id="KW-0472">Membrane</keyword>
<dbReference type="InterPro" id="IPR028087">
    <property type="entry name" value="Tad_N"/>
</dbReference>
<dbReference type="Pfam" id="PF13400">
    <property type="entry name" value="Tad"/>
    <property type="match status" value="1"/>
</dbReference>
<reference evidence="3 4" key="1">
    <citation type="submission" date="2018-05" db="EMBL/GenBank/DDBJ databases">
        <title>Genome Sequence of an Efficient Indole-Degrading Bacterium, Alcaligenes sp.YBY.</title>
        <authorList>
            <person name="Yang B."/>
        </authorList>
    </citation>
    <scope>NUCLEOTIDE SEQUENCE [LARGE SCALE GENOMIC DNA]</scope>
    <source>
        <strain evidence="3 4">YBY</strain>
    </source>
</reference>
<reference evidence="3 4" key="2">
    <citation type="submission" date="2018-05" db="EMBL/GenBank/DDBJ databases">
        <authorList>
            <person name="Lanie J.A."/>
            <person name="Ng W.-L."/>
            <person name="Kazmierczak K.M."/>
            <person name="Andrzejewski T.M."/>
            <person name="Davidsen T.M."/>
            <person name="Wayne K.J."/>
            <person name="Tettelin H."/>
            <person name="Glass J.I."/>
            <person name="Rusch D."/>
            <person name="Podicherti R."/>
            <person name="Tsui H.-C.T."/>
            <person name="Winkler M.E."/>
        </authorList>
    </citation>
    <scope>NUCLEOTIDE SEQUENCE [LARGE SCALE GENOMIC DNA]</scope>
    <source>
        <strain evidence="3 4">YBY</strain>
    </source>
</reference>
<sequence>MKWGRTRTRNEQAHKQQGSIIVPAAAALLVGLVLLGAAHLGHNFHVKRGLQNAADLAALAGAQALGSGDALGCQQGESMARFSLNSQPDSPAAGLTGDGAKVLCGKWNSSHSDPAQRFVAALPADSVRVHLSYQPPSLFPFFTSSVIEAVATAKNSEPVATFSVGSRLLSLKRNGLVYNLLRGVGLRPDQLTVLDSAGLVNAKITPSGLLKALGLPATVIAGVGTPEELARLEQLTLADLLSASLDLLDQQKTLGLDVGALQEYIRLLLGVGPLDLPVKLLGDGGILALIDGVDPLSALNVNLDVLQLVNTGLVVANGQNLIDLNLTALPSGLTNMFNNALDLRVRVVEPPSIAMGGIGTKANSAGVRVYLNLDTSKIPLAGPILKVLGTEVSLPVIIELSQATGELVNICRAPIAENQATIAVSSSLVNVCLGKFPHSDFFSTSNSCKDESFGQIQRHRVINVLGILPLTAKVTLPLIDTKNPVHVTLTAPPGEPSEATVNATQLDLSRSVRLLSDAVLSGILGDLLNTPWSGASGKRQMAESLVGDGAGRSVSAVVNEMNWSKERMEQLSRTMSQNGLIGVLGGTLGFVDNLLTTLLGAPLSDLACVIGGIGGQQAMRECRTGAVEVLVFKDSNLVGAVLSLVVALLDPVLQGLSALLEELLKLLGLSLVEADVKLHDVQCGTAYLVQ</sequence>
<keyword evidence="1" id="KW-0812">Transmembrane</keyword>
<organism evidence="3 4">
    <name type="scientific">Alcaligenes faecalis</name>
    <dbReference type="NCBI Taxonomy" id="511"/>
    <lineage>
        <taxon>Bacteria</taxon>
        <taxon>Pseudomonadati</taxon>
        <taxon>Pseudomonadota</taxon>
        <taxon>Betaproteobacteria</taxon>
        <taxon>Burkholderiales</taxon>
        <taxon>Alcaligenaceae</taxon>
        <taxon>Alcaligenes</taxon>
    </lineage>
</organism>
<dbReference type="EMBL" id="QEXO01000001">
    <property type="protein sequence ID" value="PWE15349.1"/>
    <property type="molecule type" value="Genomic_DNA"/>
</dbReference>
<keyword evidence="1" id="KW-1133">Transmembrane helix</keyword>
<dbReference type="RefSeq" id="WP_109088220.1">
    <property type="nucleotide sequence ID" value="NZ_QEXO01000001.1"/>
</dbReference>
<protein>
    <recommendedName>
        <fullName evidence="2">Putative Flp pilus-assembly TadG-like N-terminal domain-containing protein</fullName>
    </recommendedName>
</protein>
<gene>
    <name evidence="3" type="ORF">DF183_01025</name>
</gene>
<feature type="domain" description="Putative Flp pilus-assembly TadG-like N-terminal" evidence="2">
    <location>
        <begin position="18"/>
        <end position="64"/>
    </location>
</feature>
<evidence type="ECO:0000313" key="4">
    <source>
        <dbReference type="Proteomes" id="UP000245216"/>
    </source>
</evidence>
<dbReference type="AlphaFoldDB" id="A0A2U2BMZ1"/>
<accession>A0A2U2BMZ1</accession>
<evidence type="ECO:0000256" key="1">
    <source>
        <dbReference type="SAM" id="Phobius"/>
    </source>
</evidence>
<dbReference type="Proteomes" id="UP000245216">
    <property type="component" value="Unassembled WGS sequence"/>
</dbReference>
<comment type="caution">
    <text evidence="3">The sequence shown here is derived from an EMBL/GenBank/DDBJ whole genome shotgun (WGS) entry which is preliminary data.</text>
</comment>